<name>A0ABS9K4K5_9RHOO</name>
<protein>
    <recommendedName>
        <fullName evidence="3">J domain-containing protein</fullName>
    </recommendedName>
</protein>
<evidence type="ECO:0000313" key="2">
    <source>
        <dbReference type="Proteomes" id="UP001165384"/>
    </source>
</evidence>
<gene>
    <name evidence="1" type="ORF">LZ012_13885</name>
</gene>
<sequence>MDKHQLLYEWAKRTVKASDSGDLSHLFTSTNVPFDQWMSENNKFLEDLNDKLIGFRIIENEEEYREWYLPPEDYDLDLCVFIDMNVPKDQLLKQFRRLLKEHHPGKAGRPRHRSYSEFEWCEISGKTTLDTLELMLKVYDLRETTSLRLWQIAEKLKMNPSKATKKTDTRGVLVEKKAILSSTVSRYLQWANKLMKNLEEGRFPKYR</sequence>
<dbReference type="Proteomes" id="UP001165384">
    <property type="component" value="Unassembled WGS sequence"/>
</dbReference>
<evidence type="ECO:0000313" key="1">
    <source>
        <dbReference type="EMBL" id="MCG2578080.1"/>
    </source>
</evidence>
<evidence type="ECO:0008006" key="3">
    <source>
        <dbReference type="Google" id="ProtNLM"/>
    </source>
</evidence>
<dbReference type="RefSeq" id="WP_275711409.1">
    <property type="nucleotide sequence ID" value="NZ_JAKLTN010000002.1"/>
</dbReference>
<comment type="caution">
    <text evidence="1">The sequence shown here is derived from an EMBL/GenBank/DDBJ whole genome shotgun (WGS) entry which is preliminary data.</text>
</comment>
<accession>A0ABS9K4K5</accession>
<keyword evidence="2" id="KW-1185">Reference proteome</keyword>
<organism evidence="1 2">
    <name type="scientific">Dechloromonas hankyongensis</name>
    <dbReference type="NCBI Taxonomy" id="2908002"/>
    <lineage>
        <taxon>Bacteria</taxon>
        <taxon>Pseudomonadati</taxon>
        <taxon>Pseudomonadota</taxon>
        <taxon>Betaproteobacteria</taxon>
        <taxon>Rhodocyclales</taxon>
        <taxon>Azonexaceae</taxon>
        <taxon>Dechloromonas</taxon>
    </lineage>
</organism>
<reference evidence="1" key="1">
    <citation type="submission" date="2022-01" db="EMBL/GenBank/DDBJ databases">
        <authorList>
            <person name="Jo J.-H."/>
            <person name="Im W.-T."/>
        </authorList>
    </citation>
    <scope>NUCLEOTIDE SEQUENCE</scope>
    <source>
        <strain evidence="1">XY25</strain>
    </source>
</reference>
<dbReference type="EMBL" id="JAKLTN010000002">
    <property type="protein sequence ID" value="MCG2578080.1"/>
    <property type="molecule type" value="Genomic_DNA"/>
</dbReference>
<proteinExistence type="predicted"/>